<dbReference type="SUPFAM" id="SSF46785">
    <property type="entry name" value="Winged helix' DNA-binding domain"/>
    <property type="match status" value="1"/>
</dbReference>
<evidence type="ECO:0000256" key="1">
    <source>
        <dbReference type="ARBA" id="ARBA00009437"/>
    </source>
</evidence>
<dbReference type="GO" id="GO:0003700">
    <property type="term" value="F:DNA-binding transcription factor activity"/>
    <property type="evidence" value="ECO:0007669"/>
    <property type="project" value="InterPro"/>
</dbReference>
<keyword evidence="4" id="KW-0804">Transcription</keyword>
<dbReference type="EMBL" id="CP043046">
    <property type="protein sequence ID" value="QEI06123.1"/>
    <property type="molecule type" value="Genomic_DNA"/>
</dbReference>
<dbReference type="GO" id="GO:0006351">
    <property type="term" value="P:DNA-templated transcription"/>
    <property type="evidence" value="ECO:0007669"/>
    <property type="project" value="TreeGrafter"/>
</dbReference>
<dbReference type="SUPFAM" id="SSF53850">
    <property type="entry name" value="Periplasmic binding protein-like II"/>
    <property type="match status" value="1"/>
</dbReference>
<accession>A0A5C0AXI1</accession>
<dbReference type="Gene3D" id="1.10.10.10">
    <property type="entry name" value="Winged helix-like DNA-binding domain superfamily/Winged helix DNA-binding domain"/>
    <property type="match status" value="1"/>
</dbReference>
<comment type="similarity">
    <text evidence="1">Belongs to the LysR transcriptional regulatory family.</text>
</comment>
<sequence length="309" mass="33705">MDRIRAMEIFVQAVDAGSFSAASRNLSTSVASVTRYVAHLEERLGIRLIQRSSRKLSLTEGGSAYYARCRQILEDLADADSEVGAAAVQPKGVIKLSVPVSFGIHHLAPRWPDFLSRHPDIFLELSVTDRLVDLLEDGFDAAIRVGRLIDSSLVARKLAPARMVVCASPAYLARYGTPSVVADLTEHLCMSNSYMTPGDDWTLCRQGEAQKVRVTGRVHANNGDTLRAAALAGQGIIAQPSFLVGTDLAAGKLVEVLPGWEMPEMGIYAIYPSRRHMSAKLRVLLDFLTQAFGPSPDWDNWRKLAADAA</sequence>
<name>A0A5C0AXI1_9BURK</name>
<dbReference type="Pfam" id="PF00126">
    <property type="entry name" value="HTH_1"/>
    <property type="match status" value="1"/>
</dbReference>
<dbReference type="InterPro" id="IPR036388">
    <property type="entry name" value="WH-like_DNA-bd_sf"/>
</dbReference>
<keyword evidence="2" id="KW-0805">Transcription regulation</keyword>
<keyword evidence="7" id="KW-1185">Reference proteome</keyword>
<evidence type="ECO:0000256" key="3">
    <source>
        <dbReference type="ARBA" id="ARBA00023125"/>
    </source>
</evidence>
<dbReference type="Pfam" id="PF03466">
    <property type="entry name" value="LysR_substrate"/>
    <property type="match status" value="1"/>
</dbReference>
<dbReference type="InterPro" id="IPR058163">
    <property type="entry name" value="LysR-type_TF_proteobact-type"/>
</dbReference>
<dbReference type="RefSeq" id="WP_148814506.1">
    <property type="nucleotide sequence ID" value="NZ_CP043046.1"/>
</dbReference>
<evidence type="ECO:0000313" key="7">
    <source>
        <dbReference type="Proteomes" id="UP000325161"/>
    </source>
</evidence>
<dbReference type="GO" id="GO:0043565">
    <property type="term" value="F:sequence-specific DNA binding"/>
    <property type="evidence" value="ECO:0007669"/>
    <property type="project" value="TreeGrafter"/>
</dbReference>
<feature type="domain" description="HTH lysR-type" evidence="5">
    <location>
        <begin position="1"/>
        <end position="59"/>
    </location>
</feature>
<dbReference type="AlphaFoldDB" id="A0A5C0AXI1"/>
<evidence type="ECO:0000256" key="4">
    <source>
        <dbReference type="ARBA" id="ARBA00023163"/>
    </source>
</evidence>
<dbReference type="FunFam" id="1.10.10.10:FF:000001">
    <property type="entry name" value="LysR family transcriptional regulator"/>
    <property type="match status" value="1"/>
</dbReference>
<dbReference type="InterPro" id="IPR036390">
    <property type="entry name" value="WH_DNA-bd_sf"/>
</dbReference>
<dbReference type="PROSITE" id="PS50931">
    <property type="entry name" value="HTH_LYSR"/>
    <property type="match status" value="1"/>
</dbReference>
<dbReference type="Gene3D" id="3.40.190.290">
    <property type="match status" value="1"/>
</dbReference>
<protein>
    <submittedName>
        <fullName evidence="6">LysR family transcriptional regulator</fullName>
    </submittedName>
</protein>
<gene>
    <name evidence="6" type="ORF">FXN63_09950</name>
</gene>
<dbReference type="KEGG" id="pacr:FXN63_09950"/>
<evidence type="ECO:0000256" key="2">
    <source>
        <dbReference type="ARBA" id="ARBA00023015"/>
    </source>
</evidence>
<dbReference type="FunFam" id="3.40.190.290:FF:000001">
    <property type="entry name" value="Transcriptional regulator, LysR family"/>
    <property type="match status" value="1"/>
</dbReference>
<proteinExistence type="inferred from homology"/>
<keyword evidence="3" id="KW-0238">DNA-binding</keyword>
<dbReference type="OrthoDB" id="9026421at2"/>
<dbReference type="Proteomes" id="UP000325161">
    <property type="component" value="Chromosome"/>
</dbReference>
<dbReference type="CDD" id="cd08422">
    <property type="entry name" value="PBP2_CrgA_like"/>
    <property type="match status" value="1"/>
</dbReference>
<dbReference type="InterPro" id="IPR005119">
    <property type="entry name" value="LysR_subst-bd"/>
</dbReference>
<organism evidence="6 7">
    <name type="scientific">Pigmentiphaga aceris</name>
    <dbReference type="NCBI Taxonomy" id="1940612"/>
    <lineage>
        <taxon>Bacteria</taxon>
        <taxon>Pseudomonadati</taxon>
        <taxon>Pseudomonadota</taxon>
        <taxon>Betaproteobacteria</taxon>
        <taxon>Burkholderiales</taxon>
        <taxon>Alcaligenaceae</taxon>
        <taxon>Pigmentiphaga</taxon>
    </lineage>
</organism>
<dbReference type="InterPro" id="IPR000847">
    <property type="entry name" value="LysR_HTH_N"/>
</dbReference>
<dbReference type="PANTHER" id="PTHR30537:SF5">
    <property type="entry name" value="HTH-TYPE TRANSCRIPTIONAL ACTIVATOR TTDR-RELATED"/>
    <property type="match status" value="1"/>
</dbReference>
<reference evidence="6 7" key="1">
    <citation type="submission" date="2019-08" db="EMBL/GenBank/DDBJ databases">
        <title>Amphibian skin-associated Pigmentiphaga: genome sequence and occurrence across geography and hosts.</title>
        <authorList>
            <person name="Bletz M.C."/>
            <person name="Bunk B."/>
            <person name="Sproeer C."/>
            <person name="Biwer P."/>
            <person name="Reiter S."/>
            <person name="Rabemananjara F.C.E."/>
            <person name="Schulz S."/>
            <person name="Overmann J."/>
            <person name="Vences M."/>
        </authorList>
    </citation>
    <scope>NUCLEOTIDE SEQUENCE [LARGE SCALE GENOMIC DNA]</scope>
    <source>
        <strain evidence="6 7">Mada1488</strain>
    </source>
</reference>
<evidence type="ECO:0000313" key="6">
    <source>
        <dbReference type="EMBL" id="QEI06123.1"/>
    </source>
</evidence>
<evidence type="ECO:0000259" key="5">
    <source>
        <dbReference type="PROSITE" id="PS50931"/>
    </source>
</evidence>
<dbReference type="PANTHER" id="PTHR30537">
    <property type="entry name" value="HTH-TYPE TRANSCRIPTIONAL REGULATOR"/>
    <property type="match status" value="1"/>
</dbReference>